<protein>
    <submittedName>
        <fullName evidence="6">Radical SAM protein</fullName>
    </submittedName>
</protein>
<dbReference type="GO" id="GO:0046872">
    <property type="term" value="F:metal ion binding"/>
    <property type="evidence" value="ECO:0007669"/>
    <property type="project" value="UniProtKB-KW"/>
</dbReference>
<keyword evidence="2" id="KW-0479">Metal-binding</keyword>
<dbReference type="Pfam" id="PF04055">
    <property type="entry name" value="Radical_SAM"/>
    <property type="match status" value="1"/>
</dbReference>
<dbReference type="AlphaFoldDB" id="A0A7C4D6D2"/>
<dbReference type="GO" id="GO:0003824">
    <property type="term" value="F:catalytic activity"/>
    <property type="evidence" value="ECO:0007669"/>
    <property type="project" value="InterPro"/>
</dbReference>
<dbReference type="PROSITE" id="PS51918">
    <property type="entry name" value="RADICAL_SAM"/>
    <property type="match status" value="1"/>
</dbReference>
<dbReference type="SUPFAM" id="SSF102114">
    <property type="entry name" value="Radical SAM enzymes"/>
    <property type="match status" value="1"/>
</dbReference>
<dbReference type="Gene3D" id="3.20.20.70">
    <property type="entry name" value="Aldolase class I"/>
    <property type="match status" value="1"/>
</dbReference>
<dbReference type="InterPro" id="IPR050377">
    <property type="entry name" value="Radical_SAM_PqqE_MftC-like"/>
</dbReference>
<reference evidence="6" key="1">
    <citation type="journal article" date="2020" name="mSystems">
        <title>Genome- and Community-Level Interaction Insights into Carbon Utilization and Element Cycling Functions of Hydrothermarchaeota in Hydrothermal Sediment.</title>
        <authorList>
            <person name="Zhou Z."/>
            <person name="Liu Y."/>
            <person name="Xu W."/>
            <person name="Pan J."/>
            <person name="Luo Z.H."/>
            <person name="Li M."/>
        </authorList>
    </citation>
    <scope>NUCLEOTIDE SEQUENCE [LARGE SCALE GENOMIC DNA]</scope>
    <source>
        <strain evidence="6">SpSt-642</strain>
    </source>
</reference>
<dbReference type="CDD" id="cd01335">
    <property type="entry name" value="Radical_SAM"/>
    <property type="match status" value="1"/>
</dbReference>
<comment type="caution">
    <text evidence="6">The sequence shown here is derived from an EMBL/GenBank/DDBJ whole genome shotgun (WGS) entry which is preliminary data.</text>
</comment>
<dbReference type="GO" id="GO:0051536">
    <property type="term" value="F:iron-sulfur cluster binding"/>
    <property type="evidence" value="ECO:0007669"/>
    <property type="project" value="UniProtKB-KW"/>
</dbReference>
<gene>
    <name evidence="6" type="ORF">ENU14_00045</name>
</gene>
<dbReference type="EMBL" id="DTBJ01000001">
    <property type="protein sequence ID" value="HGM57974.1"/>
    <property type="molecule type" value="Genomic_DNA"/>
</dbReference>
<accession>A0A7C4D6D2</accession>
<dbReference type="InterPro" id="IPR013785">
    <property type="entry name" value="Aldolase_TIM"/>
</dbReference>
<feature type="domain" description="Radical SAM core" evidence="5">
    <location>
        <begin position="1"/>
        <end position="185"/>
    </location>
</feature>
<sequence length="298" mass="33942">MYRNERELSLVEIEKIVKDASENSIEYINITGGEPLLLKNLVEIVKLVKDYGIEVSVFSNLHLLNQDLATKLSRYVDYFLTTIDGPREVYETIKGANTWSKFVNNIKILREIGVEIHVNIPVSKINYRRIDEAIEKTLELGIHSISIIPVIATGRAFESKTYVSSIEFKEALILANNVCKKYSLTITAWCSPFIGVFRDLSNIRFGNCRDWNVIDLTPSGNVVLCDVTGLVITNIIRDGVVESWRKLCRFRENNRINQIPFDCSKCWFSNNCRGGCYARSYLISNSFNKPDPLCPINA</sequence>
<evidence type="ECO:0000256" key="1">
    <source>
        <dbReference type="ARBA" id="ARBA00022691"/>
    </source>
</evidence>
<dbReference type="NCBIfam" id="TIGR04085">
    <property type="entry name" value="rSAM_more_4Fe4S"/>
    <property type="match status" value="1"/>
</dbReference>
<dbReference type="PANTHER" id="PTHR11228:SF27">
    <property type="entry name" value="GLYCYL-RADICAL ENZYME ACTIVATING ENZYME MJ1227-RELATED"/>
    <property type="match status" value="1"/>
</dbReference>
<keyword evidence="1" id="KW-0949">S-adenosyl-L-methionine</keyword>
<organism evidence="6">
    <name type="scientific">Staphylothermus marinus</name>
    <dbReference type="NCBI Taxonomy" id="2280"/>
    <lineage>
        <taxon>Archaea</taxon>
        <taxon>Thermoproteota</taxon>
        <taxon>Thermoprotei</taxon>
        <taxon>Desulfurococcales</taxon>
        <taxon>Desulfurococcaceae</taxon>
        <taxon>Staphylothermus</taxon>
    </lineage>
</organism>
<name>A0A7C4D6D2_STAMA</name>
<evidence type="ECO:0000256" key="3">
    <source>
        <dbReference type="ARBA" id="ARBA00023004"/>
    </source>
</evidence>
<evidence type="ECO:0000259" key="5">
    <source>
        <dbReference type="PROSITE" id="PS51918"/>
    </source>
</evidence>
<dbReference type="InterPro" id="IPR007197">
    <property type="entry name" value="rSAM"/>
</dbReference>
<dbReference type="PANTHER" id="PTHR11228">
    <property type="entry name" value="RADICAL SAM DOMAIN PROTEIN"/>
    <property type="match status" value="1"/>
</dbReference>
<proteinExistence type="predicted"/>
<evidence type="ECO:0000313" key="6">
    <source>
        <dbReference type="EMBL" id="HGM57974.1"/>
    </source>
</evidence>
<evidence type="ECO:0000256" key="4">
    <source>
        <dbReference type="ARBA" id="ARBA00023014"/>
    </source>
</evidence>
<keyword evidence="3" id="KW-0408">Iron</keyword>
<evidence type="ECO:0000256" key="2">
    <source>
        <dbReference type="ARBA" id="ARBA00022723"/>
    </source>
</evidence>
<dbReference type="InterPro" id="IPR023885">
    <property type="entry name" value="4Fe4S-binding_SPASM_dom"/>
</dbReference>
<keyword evidence="4" id="KW-0411">Iron-sulfur</keyword>
<dbReference type="InterPro" id="IPR058240">
    <property type="entry name" value="rSAM_sf"/>
</dbReference>